<dbReference type="InterPro" id="IPR029060">
    <property type="entry name" value="PIN-like_dom_sf"/>
</dbReference>
<evidence type="ECO:0000313" key="1">
    <source>
        <dbReference type="EMBL" id="KKN44897.1"/>
    </source>
</evidence>
<sequence length="111" mass="13373">MELKESEVHPLLTNNLVLEETITLVVARFNGNLFYLDKIYKLFWGDDNFFQIEYLMQDEYKTVFNDLKKYTIPKRLLSFIDASLISLYRKYNADKILSFDSHFDNILKRLY</sequence>
<dbReference type="SUPFAM" id="SSF88723">
    <property type="entry name" value="PIN domain-like"/>
    <property type="match status" value="1"/>
</dbReference>
<dbReference type="AlphaFoldDB" id="A0A0F9R6I5"/>
<dbReference type="EMBL" id="LAZR01001421">
    <property type="protein sequence ID" value="KKN44897.1"/>
    <property type="molecule type" value="Genomic_DNA"/>
</dbReference>
<gene>
    <name evidence="1" type="ORF">LCGC14_0688470</name>
</gene>
<name>A0A0F9R6I5_9ZZZZ</name>
<protein>
    <submittedName>
        <fullName evidence="1">Uncharacterized protein</fullName>
    </submittedName>
</protein>
<comment type="caution">
    <text evidence="1">The sequence shown here is derived from an EMBL/GenBank/DDBJ whole genome shotgun (WGS) entry which is preliminary data.</text>
</comment>
<reference evidence="1" key="1">
    <citation type="journal article" date="2015" name="Nature">
        <title>Complex archaea that bridge the gap between prokaryotes and eukaryotes.</title>
        <authorList>
            <person name="Spang A."/>
            <person name="Saw J.H."/>
            <person name="Jorgensen S.L."/>
            <person name="Zaremba-Niedzwiedzka K."/>
            <person name="Martijn J."/>
            <person name="Lind A.E."/>
            <person name="van Eijk R."/>
            <person name="Schleper C."/>
            <person name="Guy L."/>
            <person name="Ettema T.J."/>
        </authorList>
    </citation>
    <scope>NUCLEOTIDE SEQUENCE</scope>
</reference>
<organism evidence="1">
    <name type="scientific">marine sediment metagenome</name>
    <dbReference type="NCBI Taxonomy" id="412755"/>
    <lineage>
        <taxon>unclassified sequences</taxon>
        <taxon>metagenomes</taxon>
        <taxon>ecological metagenomes</taxon>
    </lineage>
</organism>
<accession>A0A0F9R6I5</accession>
<dbReference type="Gene3D" id="3.40.50.1010">
    <property type="entry name" value="5'-nuclease"/>
    <property type="match status" value="1"/>
</dbReference>
<proteinExistence type="predicted"/>